<evidence type="ECO:0000256" key="5">
    <source>
        <dbReference type="ARBA" id="ARBA00022496"/>
    </source>
</evidence>
<protein>
    <submittedName>
        <fullName evidence="17">TonB-dependent receptor</fullName>
    </submittedName>
</protein>
<evidence type="ECO:0000256" key="14">
    <source>
        <dbReference type="RuleBase" id="RU003357"/>
    </source>
</evidence>
<evidence type="ECO:0000256" key="3">
    <source>
        <dbReference type="ARBA" id="ARBA00022448"/>
    </source>
</evidence>
<dbReference type="PANTHER" id="PTHR30069:SF29">
    <property type="entry name" value="HEMOGLOBIN AND HEMOGLOBIN-HAPTOGLOBIN-BINDING PROTEIN 1-RELATED"/>
    <property type="match status" value="1"/>
</dbReference>
<evidence type="ECO:0000256" key="12">
    <source>
        <dbReference type="ARBA" id="ARBA00023237"/>
    </source>
</evidence>
<dbReference type="EMBL" id="SJZB01000029">
    <property type="protein sequence ID" value="TCJ15177.1"/>
    <property type="molecule type" value="Genomic_DNA"/>
</dbReference>
<name>A0A4R1BDR2_9PROT</name>
<keyword evidence="5" id="KW-0406">Ion transport</keyword>
<dbReference type="Pfam" id="PF07715">
    <property type="entry name" value="Plug"/>
    <property type="match status" value="1"/>
</dbReference>
<accession>A0A4R1BDR2</accession>
<dbReference type="PANTHER" id="PTHR30069">
    <property type="entry name" value="TONB-DEPENDENT OUTER MEMBRANE RECEPTOR"/>
    <property type="match status" value="1"/>
</dbReference>
<dbReference type="GO" id="GO:0044718">
    <property type="term" value="P:siderophore transmembrane transport"/>
    <property type="evidence" value="ECO:0007669"/>
    <property type="project" value="TreeGrafter"/>
</dbReference>
<evidence type="ECO:0000256" key="11">
    <source>
        <dbReference type="ARBA" id="ARBA00023170"/>
    </source>
</evidence>
<dbReference type="InterPro" id="IPR012910">
    <property type="entry name" value="Plug_dom"/>
</dbReference>
<dbReference type="GO" id="GO:0009279">
    <property type="term" value="C:cell outer membrane"/>
    <property type="evidence" value="ECO:0007669"/>
    <property type="project" value="UniProtKB-SubCell"/>
</dbReference>
<dbReference type="Pfam" id="PF07660">
    <property type="entry name" value="STN"/>
    <property type="match status" value="1"/>
</dbReference>
<evidence type="ECO:0000256" key="1">
    <source>
        <dbReference type="ARBA" id="ARBA00004571"/>
    </source>
</evidence>
<dbReference type="GO" id="GO:0015344">
    <property type="term" value="F:siderophore uptake transmembrane transporter activity"/>
    <property type="evidence" value="ECO:0007669"/>
    <property type="project" value="TreeGrafter"/>
</dbReference>
<dbReference type="AlphaFoldDB" id="A0A4R1BDR2"/>
<keyword evidence="4 13" id="KW-1134">Transmembrane beta strand</keyword>
<evidence type="ECO:0000313" key="17">
    <source>
        <dbReference type="EMBL" id="TCJ15177.1"/>
    </source>
</evidence>
<proteinExistence type="inferred from homology"/>
<evidence type="ECO:0000256" key="7">
    <source>
        <dbReference type="ARBA" id="ARBA00022729"/>
    </source>
</evidence>
<evidence type="ECO:0000256" key="13">
    <source>
        <dbReference type="PROSITE-ProRule" id="PRU01360"/>
    </source>
</evidence>
<dbReference type="RefSeq" id="WP_131446267.1">
    <property type="nucleotide sequence ID" value="NZ_SJZB01000029.1"/>
</dbReference>
<keyword evidence="12 13" id="KW-0998">Cell outer membrane</keyword>
<dbReference type="Gene3D" id="2.40.170.20">
    <property type="entry name" value="TonB-dependent receptor, beta-barrel domain"/>
    <property type="match status" value="1"/>
</dbReference>
<feature type="signal peptide" evidence="15">
    <location>
        <begin position="1"/>
        <end position="28"/>
    </location>
</feature>
<evidence type="ECO:0000256" key="9">
    <source>
        <dbReference type="ARBA" id="ARBA00023077"/>
    </source>
</evidence>
<evidence type="ECO:0000259" key="16">
    <source>
        <dbReference type="SMART" id="SM00965"/>
    </source>
</evidence>
<evidence type="ECO:0000256" key="6">
    <source>
        <dbReference type="ARBA" id="ARBA00022692"/>
    </source>
</evidence>
<dbReference type="CDD" id="cd01347">
    <property type="entry name" value="ligand_gated_channel"/>
    <property type="match status" value="1"/>
</dbReference>
<keyword evidence="9 14" id="KW-0798">TonB box</keyword>
<gene>
    <name evidence="17" type="ORF">EZJ19_07660</name>
</gene>
<keyword evidence="7 15" id="KW-0732">Signal</keyword>
<dbReference type="InterPro" id="IPR039426">
    <property type="entry name" value="TonB-dep_rcpt-like"/>
</dbReference>
<dbReference type="InterPro" id="IPR037066">
    <property type="entry name" value="Plug_dom_sf"/>
</dbReference>
<keyword evidence="10 13" id="KW-0472">Membrane</keyword>
<evidence type="ECO:0000256" key="15">
    <source>
        <dbReference type="SAM" id="SignalP"/>
    </source>
</evidence>
<dbReference type="OrthoDB" id="183532at2"/>
<evidence type="ECO:0000256" key="10">
    <source>
        <dbReference type="ARBA" id="ARBA00023136"/>
    </source>
</evidence>
<dbReference type="InterPro" id="IPR011662">
    <property type="entry name" value="Secretin/TonB_short_N"/>
</dbReference>
<evidence type="ECO:0000256" key="2">
    <source>
        <dbReference type="ARBA" id="ARBA00009810"/>
    </source>
</evidence>
<organism evidence="17 18">
    <name type="scientific">Parasulfuritortus cantonensis</name>
    <dbReference type="NCBI Taxonomy" id="2528202"/>
    <lineage>
        <taxon>Bacteria</taxon>
        <taxon>Pseudomonadati</taxon>
        <taxon>Pseudomonadota</taxon>
        <taxon>Betaproteobacteria</taxon>
        <taxon>Nitrosomonadales</taxon>
        <taxon>Thiobacillaceae</taxon>
        <taxon>Parasulfuritortus</taxon>
    </lineage>
</organism>
<keyword evidence="5" id="KW-0410">Iron transport</keyword>
<reference evidence="17 18" key="1">
    <citation type="submission" date="2019-03" db="EMBL/GenBank/DDBJ databases">
        <title>Genome sequence of Thiobacillaceae bacterium LSR1, a sulfur-oxidizing bacterium isolated from freshwater sediment.</title>
        <authorList>
            <person name="Li S."/>
        </authorList>
    </citation>
    <scope>NUCLEOTIDE SEQUENCE [LARGE SCALE GENOMIC DNA]</scope>
    <source>
        <strain evidence="17 18">LSR1</strain>
    </source>
</reference>
<keyword evidence="11 17" id="KW-0675">Receptor</keyword>
<evidence type="ECO:0000313" key="18">
    <source>
        <dbReference type="Proteomes" id="UP000295443"/>
    </source>
</evidence>
<feature type="domain" description="Secretin/TonB short N-terminal" evidence="16">
    <location>
        <begin position="51"/>
        <end position="103"/>
    </location>
</feature>
<keyword evidence="3 13" id="KW-0813">Transport</keyword>
<dbReference type="InterPro" id="IPR036942">
    <property type="entry name" value="Beta-barrel_TonB_sf"/>
</dbReference>
<comment type="caution">
    <text evidence="17">The sequence shown here is derived from an EMBL/GenBank/DDBJ whole genome shotgun (WGS) entry which is preliminary data.</text>
</comment>
<keyword evidence="18" id="KW-1185">Reference proteome</keyword>
<feature type="chain" id="PRO_5020962886" evidence="15">
    <location>
        <begin position="29"/>
        <end position="746"/>
    </location>
</feature>
<dbReference type="SUPFAM" id="SSF56935">
    <property type="entry name" value="Porins"/>
    <property type="match status" value="1"/>
</dbReference>
<dbReference type="PROSITE" id="PS52016">
    <property type="entry name" value="TONB_DEPENDENT_REC_3"/>
    <property type="match status" value="1"/>
</dbReference>
<comment type="subcellular location">
    <subcellularLocation>
        <location evidence="1 13">Cell outer membrane</location>
        <topology evidence="1 13">Multi-pass membrane protein</topology>
    </subcellularLocation>
</comment>
<evidence type="ECO:0000256" key="8">
    <source>
        <dbReference type="ARBA" id="ARBA00023004"/>
    </source>
</evidence>
<keyword evidence="8" id="KW-0408">Iron</keyword>
<dbReference type="Proteomes" id="UP000295443">
    <property type="component" value="Unassembled WGS sequence"/>
</dbReference>
<dbReference type="Gene3D" id="2.170.130.10">
    <property type="entry name" value="TonB-dependent receptor, plug domain"/>
    <property type="match status" value="1"/>
</dbReference>
<dbReference type="SMART" id="SM00965">
    <property type="entry name" value="STN"/>
    <property type="match status" value="1"/>
</dbReference>
<evidence type="ECO:0000256" key="4">
    <source>
        <dbReference type="ARBA" id="ARBA00022452"/>
    </source>
</evidence>
<dbReference type="Gene3D" id="3.55.50.30">
    <property type="match status" value="1"/>
</dbReference>
<comment type="similarity">
    <text evidence="2 13 14">Belongs to the TonB-dependent receptor family.</text>
</comment>
<keyword evidence="6 13" id="KW-0812">Transmembrane</keyword>
<sequence>MPKPTPKHRVRLAVLALALSCHAGLAQAARFDIPAQPLASALLALAGQAGVQLVFSPDLVERLPAPALHGDMAVEEALRRLLAGSGLAFRSDGGQGYAVVRPASEPHSALPVVVVTATRTEQRIEDVPASVSVIGAADIARRQPQLVADLLRDVEGVDVADYASLAATETIRLRGVGGSFAGSTSQVLLDGMPLESPVSGIHFGLKALAPEDIERIEVVRGPASALYGPSSMGGVVNLLSKRWQGDPGAELQLGIGSHDAARIGAAAGGSWDAVDIRLSASHYLTDGYVAQPDPDPWGAKDLGPRAGRDRKVGLAMAVRPAANQEISLGYRNAQVESDWLGGHPNYNMDDEVEAYDLGYRYEPADWAVLKLRYRKLRQIAHILFDDDYVNGNTGSLAVAEIDDRIDDSDSVDLQSDLRLGRADTVTVGYSHNRAKYTSRWQDVIYADAGESVSKSRLDGVFVQDEHRFGDAVTVLAGGRWDRYRMDGDTKDGVRTGNDSSDSLFNPRVGLRYRLSAATSLYATAGTAYVPALNSLKFRSGSAWLNNPDLEPEKSVSYEVGVNHRIGPASVRAALFHTDYRDKISSIQTSSGKWQFQNIGKVRVNGFEFGVDAALGAWSPYLNFSYTDSRIVDNPSDPLTEGRQLQRVAPRKLNLGVVYAPSDRYYVRLAGRYVGDYYFDDRNSETARNPDHFVADFKAGYRLPVAGPVRRAELSLAVNNLFDRRYREQQYEYMDGRNLWLGLDMRF</sequence>
<dbReference type="InterPro" id="IPR000531">
    <property type="entry name" value="Beta-barrel_TonB"/>
</dbReference>
<dbReference type="Pfam" id="PF00593">
    <property type="entry name" value="TonB_dep_Rec_b-barrel"/>
    <property type="match status" value="1"/>
</dbReference>